<dbReference type="PANTHER" id="PTHR48090">
    <property type="entry name" value="UNDECAPRENYL-PHOSPHATE 4-DEOXY-4-FORMAMIDO-L-ARABINOSE TRANSFERASE-RELATED"/>
    <property type="match status" value="1"/>
</dbReference>
<dbReference type="GO" id="GO:0005886">
    <property type="term" value="C:plasma membrane"/>
    <property type="evidence" value="ECO:0007669"/>
    <property type="project" value="TreeGrafter"/>
</dbReference>
<keyword evidence="6" id="KW-0472">Membrane</keyword>
<keyword evidence="2" id="KW-0328">Glycosyltransferase</keyword>
<evidence type="ECO:0000256" key="3">
    <source>
        <dbReference type="ARBA" id="ARBA00022679"/>
    </source>
</evidence>
<name>A0A7R9PB98_TIMCA</name>
<proteinExistence type="predicted"/>
<dbReference type="PANTHER" id="PTHR48090:SF1">
    <property type="entry name" value="PROPHAGE BACTOPRENOL GLUCOSYL TRANSFERASE HOMOLOG"/>
    <property type="match status" value="1"/>
</dbReference>
<feature type="domain" description="Glycosyltransferase 2-like" evidence="7">
    <location>
        <begin position="16"/>
        <end position="147"/>
    </location>
</feature>
<dbReference type="CDD" id="cd04187">
    <property type="entry name" value="DPM1_like_bac"/>
    <property type="match status" value="1"/>
</dbReference>
<evidence type="ECO:0000256" key="6">
    <source>
        <dbReference type="ARBA" id="ARBA00023136"/>
    </source>
</evidence>
<gene>
    <name evidence="8" type="ORF">TCMB3V08_LOCUS9443</name>
</gene>
<comment type="subcellular location">
    <subcellularLocation>
        <location evidence="1">Membrane</location>
        <topology evidence="1">Multi-pass membrane protein</topology>
    </subcellularLocation>
</comment>
<reference evidence="8" key="1">
    <citation type="submission" date="2020-11" db="EMBL/GenBank/DDBJ databases">
        <authorList>
            <person name="Tran Van P."/>
        </authorList>
    </citation>
    <scope>NUCLEOTIDE SEQUENCE</scope>
</reference>
<dbReference type="EMBL" id="OE184803">
    <property type="protein sequence ID" value="CAD7576883.1"/>
    <property type="molecule type" value="Genomic_DNA"/>
</dbReference>
<keyword evidence="3" id="KW-0808">Transferase</keyword>
<dbReference type="InterPro" id="IPR029044">
    <property type="entry name" value="Nucleotide-diphossugar_trans"/>
</dbReference>
<dbReference type="InterPro" id="IPR001173">
    <property type="entry name" value="Glyco_trans_2-like"/>
</dbReference>
<protein>
    <submittedName>
        <fullName evidence="8">(California timema) hypothetical protein</fullName>
    </submittedName>
</protein>
<evidence type="ECO:0000313" key="8">
    <source>
        <dbReference type="EMBL" id="CAD7576883.1"/>
    </source>
</evidence>
<evidence type="ECO:0000256" key="5">
    <source>
        <dbReference type="ARBA" id="ARBA00022989"/>
    </source>
</evidence>
<dbReference type="Pfam" id="PF00535">
    <property type="entry name" value="Glycos_transf_2"/>
    <property type="match status" value="1"/>
</dbReference>
<keyword evidence="4" id="KW-0812">Transmembrane</keyword>
<evidence type="ECO:0000259" key="7">
    <source>
        <dbReference type="Pfam" id="PF00535"/>
    </source>
</evidence>
<dbReference type="GO" id="GO:0016757">
    <property type="term" value="F:glycosyltransferase activity"/>
    <property type="evidence" value="ECO:0007669"/>
    <property type="project" value="UniProtKB-KW"/>
</dbReference>
<keyword evidence="5" id="KW-1133">Transmembrane helix</keyword>
<evidence type="ECO:0000256" key="1">
    <source>
        <dbReference type="ARBA" id="ARBA00004141"/>
    </source>
</evidence>
<dbReference type="Gene3D" id="3.90.550.10">
    <property type="entry name" value="Spore Coat Polysaccharide Biosynthesis Protein SpsA, Chain A"/>
    <property type="match status" value="1"/>
</dbReference>
<accession>A0A7R9PB98</accession>
<organism evidence="8">
    <name type="scientific">Timema californicum</name>
    <name type="common">California timema</name>
    <name type="synonym">Walking stick</name>
    <dbReference type="NCBI Taxonomy" id="61474"/>
    <lineage>
        <taxon>Eukaryota</taxon>
        <taxon>Metazoa</taxon>
        <taxon>Ecdysozoa</taxon>
        <taxon>Arthropoda</taxon>
        <taxon>Hexapoda</taxon>
        <taxon>Insecta</taxon>
        <taxon>Pterygota</taxon>
        <taxon>Neoptera</taxon>
        <taxon>Polyneoptera</taxon>
        <taxon>Phasmatodea</taxon>
        <taxon>Timematodea</taxon>
        <taxon>Timematoidea</taxon>
        <taxon>Timematidae</taxon>
        <taxon>Timema</taxon>
    </lineage>
</organism>
<evidence type="ECO:0000256" key="4">
    <source>
        <dbReference type="ARBA" id="ARBA00022692"/>
    </source>
</evidence>
<dbReference type="SUPFAM" id="SSF53448">
    <property type="entry name" value="Nucleotide-diphospho-sugar transferases"/>
    <property type="match status" value="1"/>
</dbReference>
<evidence type="ECO:0000256" key="2">
    <source>
        <dbReference type="ARBA" id="ARBA00022676"/>
    </source>
</evidence>
<sequence>MILTSLIDRRIISHHSSITFIDDGSKDMTWSLISQASLQSSLIKGIKLSCNRGHQIALLAGLNESDADITISIDADLQDDTAVIEKMVSGYMEGYDIVYGVRNDRKTDSGFKRLTAEFFYKIMSWMGVKQIPNHADYRLLSRRALDALLEYKEQNLYIRGLVPLVGFKSKKVFYARAARLAGESKYPLKKMLGLAIEGITSLTVTPLRTIAALGFSISFISVFAALYALFEKFSGNTVEGWTSSDPETNSGKSTGTNLRACMNNVATDECTHLHHSFPLRVCNQYLRTSATRIASLFSMSSSNNFLSRAFSSSITKVAHSRSFHAARFPSSDGTIRPRYWLSRDDWYERNGNFMISRDQSEIDAAINQFVSLSAPDVEARLVAI</sequence>
<dbReference type="InterPro" id="IPR050256">
    <property type="entry name" value="Glycosyltransferase_2"/>
</dbReference>
<dbReference type="AlphaFoldDB" id="A0A7R9PB98"/>